<accession>A0A1A9RY66</accession>
<sequence length="130" mass="14655">MEIVLDEWMGIRCQERIFNISSEAELLSILEKLDTNKHTLANLSTGNSYLMVVGGNGKYVVTGEENDVLFNLTLETAPSPLVKLNAGGQYGLFEAKYIIHRELAFRCAAEYFKLGHIPATDPDFNWERID</sequence>
<gene>
    <name evidence="1" type="ORF">A7P95_04800</name>
</gene>
<evidence type="ECO:0008006" key="3">
    <source>
        <dbReference type="Google" id="ProtNLM"/>
    </source>
</evidence>
<dbReference type="OrthoDB" id="6004430at2"/>
<comment type="caution">
    <text evidence="1">The sequence shown here is derived from an EMBL/GenBank/DDBJ whole genome shotgun (WGS) entry which is preliminary data.</text>
</comment>
<dbReference type="RefSeq" id="WP_067592003.1">
    <property type="nucleotide sequence ID" value="NZ_LXSL01000017.1"/>
</dbReference>
<dbReference type="Proteomes" id="UP000077885">
    <property type="component" value="Unassembled WGS sequence"/>
</dbReference>
<organism evidence="1 2">
    <name type="scientific">Eikenella longinqua</name>
    <dbReference type="NCBI Taxonomy" id="1795827"/>
    <lineage>
        <taxon>Bacteria</taxon>
        <taxon>Pseudomonadati</taxon>
        <taxon>Pseudomonadota</taxon>
        <taxon>Betaproteobacteria</taxon>
        <taxon>Neisseriales</taxon>
        <taxon>Neisseriaceae</taxon>
        <taxon>Eikenella</taxon>
    </lineage>
</organism>
<dbReference type="EMBL" id="LXSL01000017">
    <property type="protein sequence ID" value="OAM29058.1"/>
    <property type="molecule type" value="Genomic_DNA"/>
</dbReference>
<dbReference type="AlphaFoldDB" id="A0A1A9RY66"/>
<keyword evidence="2" id="KW-1185">Reference proteome</keyword>
<evidence type="ECO:0000313" key="1">
    <source>
        <dbReference type="EMBL" id="OAM29058.1"/>
    </source>
</evidence>
<evidence type="ECO:0000313" key="2">
    <source>
        <dbReference type="Proteomes" id="UP000077885"/>
    </source>
</evidence>
<reference evidence="2" key="1">
    <citation type="submission" date="2016-05" db="EMBL/GenBank/DDBJ databases">
        <title>Draft genome of Corynebacterium afermentans subsp. afermentans LCDC 88199T.</title>
        <authorList>
            <person name="Bernier A.-M."/>
            <person name="Bernard K."/>
        </authorList>
    </citation>
    <scope>NUCLEOTIDE SEQUENCE [LARGE SCALE GENOMIC DNA]</scope>
    <source>
        <strain evidence="2">NML02-A-017</strain>
    </source>
</reference>
<protein>
    <recommendedName>
        <fullName evidence="3">Immunity protein Imm1</fullName>
    </recommendedName>
</protein>
<proteinExistence type="predicted"/>
<name>A0A1A9RY66_9NEIS</name>